<keyword evidence="3" id="KW-1185">Reference proteome</keyword>
<feature type="chain" id="PRO_5043774416" description="Secreted protein" evidence="1">
    <location>
        <begin position="23"/>
        <end position="86"/>
    </location>
</feature>
<dbReference type="EMBL" id="OZ034813">
    <property type="protein sequence ID" value="CAL1356660.1"/>
    <property type="molecule type" value="Genomic_DNA"/>
</dbReference>
<protein>
    <recommendedName>
        <fullName evidence="4">Secreted protein</fullName>
    </recommendedName>
</protein>
<reference evidence="2 3" key="1">
    <citation type="submission" date="2024-04" db="EMBL/GenBank/DDBJ databases">
        <authorList>
            <person name="Fracassetti M."/>
        </authorList>
    </citation>
    <scope>NUCLEOTIDE SEQUENCE [LARGE SCALE GENOMIC DNA]</scope>
</reference>
<dbReference type="AlphaFoldDB" id="A0AAV2CLN7"/>
<evidence type="ECO:0000313" key="2">
    <source>
        <dbReference type="EMBL" id="CAL1356660.1"/>
    </source>
</evidence>
<proteinExistence type="predicted"/>
<feature type="signal peptide" evidence="1">
    <location>
        <begin position="1"/>
        <end position="22"/>
    </location>
</feature>
<organism evidence="2 3">
    <name type="scientific">Linum trigynum</name>
    <dbReference type="NCBI Taxonomy" id="586398"/>
    <lineage>
        <taxon>Eukaryota</taxon>
        <taxon>Viridiplantae</taxon>
        <taxon>Streptophyta</taxon>
        <taxon>Embryophyta</taxon>
        <taxon>Tracheophyta</taxon>
        <taxon>Spermatophyta</taxon>
        <taxon>Magnoliopsida</taxon>
        <taxon>eudicotyledons</taxon>
        <taxon>Gunneridae</taxon>
        <taxon>Pentapetalae</taxon>
        <taxon>rosids</taxon>
        <taxon>fabids</taxon>
        <taxon>Malpighiales</taxon>
        <taxon>Linaceae</taxon>
        <taxon>Linum</taxon>
    </lineage>
</organism>
<evidence type="ECO:0000313" key="3">
    <source>
        <dbReference type="Proteomes" id="UP001497516"/>
    </source>
</evidence>
<gene>
    <name evidence="2" type="ORF">LTRI10_LOCUS4343</name>
</gene>
<keyword evidence="1" id="KW-0732">Signal</keyword>
<sequence>METLVHIHVFVVHLSLQSKANGDCSGTGGKYGLAKSSWNQRKTTENKGWLGTVRHASRIPQNVPSLEESSTPVDGSLLYLQSASRQ</sequence>
<accession>A0AAV2CLN7</accession>
<dbReference type="Proteomes" id="UP001497516">
    <property type="component" value="Chromosome 1"/>
</dbReference>
<name>A0AAV2CLN7_9ROSI</name>
<evidence type="ECO:0000256" key="1">
    <source>
        <dbReference type="SAM" id="SignalP"/>
    </source>
</evidence>
<evidence type="ECO:0008006" key="4">
    <source>
        <dbReference type="Google" id="ProtNLM"/>
    </source>
</evidence>